<keyword evidence="4" id="KW-1133">Transmembrane helix</keyword>
<dbReference type="SUPFAM" id="SSF58104">
    <property type="entry name" value="Methyl-accepting chemotaxis protein (MCP) signaling domain"/>
    <property type="match status" value="1"/>
</dbReference>
<evidence type="ECO:0000259" key="5">
    <source>
        <dbReference type="PROSITE" id="PS50111"/>
    </source>
</evidence>
<reference evidence="7 8" key="1">
    <citation type="submission" date="2020-09" db="EMBL/GenBank/DDBJ databases">
        <title>Sphingomonas sp., a new species isolated from pork steak.</title>
        <authorList>
            <person name="Heidler von Heilborn D."/>
        </authorList>
    </citation>
    <scope>NUCLEOTIDE SEQUENCE [LARGE SCALE GENOMIC DNA]</scope>
    <source>
        <strain evidence="8">S8-3T</strain>
    </source>
</reference>
<dbReference type="PANTHER" id="PTHR32089">
    <property type="entry name" value="METHYL-ACCEPTING CHEMOTAXIS PROTEIN MCPB"/>
    <property type="match status" value="1"/>
</dbReference>
<evidence type="ECO:0000256" key="4">
    <source>
        <dbReference type="SAM" id="Phobius"/>
    </source>
</evidence>
<evidence type="ECO:0000259" key="6">
    <source>
        <dbReference type="PROSITE" id="PS50885"/>
    </source>
</evidence>
<keyword evidence="1 3" id="KW-0807">Transducer</keyword>
<evidence type="ECO:0000256" key="1">
    <source>
        <dbReference type="ARBA" id="ARBA00023224"/>
    </source>
</evidence>
<organism evidence="7 8">
    <name type="scientific">Sphingomonas alpina</name>
    <dbReference type="NCBI Taxonomy" id="653931"/>
    <lineage>
        <taxon>Bacteria</taxon>
        <taxon>Pseudomonadati</taxon>
        <taxon>Pseudomonadota</taxon>
        <taxon>Alphaproteobacteria</taxon>
        <taxon>Sphingomonadales</taxon>
        <taxon>Sphingomonadaceae</taxon>
        <taxon>Sphingomonas</taxon>
    </lineage>
</organism>
<dbReference type="PROSITE" id="PS50111">
    <property type="entry name" value="CHEMOTAXIS_TRANSDUC_2"/>
    <property type="match status" value="1"/>
</dbReference>
<feature type="transmembrane region" description="Helical" evidence="4">
    <location>
        <begin position="38"/>
        <end position="58"/>
    </location>
</feature>
<dbReference type="KEGG" id="spap:H3Z74_13585"/>
<evidence type="ECO:0000313" key="8">
    <source>
        <dbReference type="Proteomes" id="UP000516148"/>
    </source>
</evidence>
<dbReference type="GO" id="GO:0007165">
    <property type="term" value="P:signal transduction"/>
    <property type="evidence" value="ECO:0007669"/>
    <property type="project" value="UniProtKB-KW"/>
</dbReference>
<evidence type="ECO:0008006" key="9">
    <source>
        <dbReference type="Google" id="ProtNLM"/>
    </source>
</evidence>
<dbReference type="SMART" id="SM00283">
    <property type="entry name" value="MA"/>
    <property type="match status" value="1"/>
</dbReference>
<sequence>MIRSHLPASLLLFTRRFAHLSARWRGSTGSIRTQLRQIVWALLAIQALLALALLGTTIGTSGGVRALILDRLYPIGELQRVNSSYATALLTAHKVQSGNLSAAGAIGAIEAARSDIRTSWQSFRDRPLDARHADKVARVEGARIGANLAIDRLLQMLRDNRLEQLDFFVSGALYAAIDPMTGASDSLITQLREDALRERAALERGFALAYVIVALVTILAALVAFWGMRMLRQRVEGPLAQIAAATREITLDRDDSDIPGLERADEIGEIARALAFARTRSGEARRLSEESRRSAEALHRAQVEEHAARARRAALLEALFTAFERQAGAVVSQLASAGPALRETAGVMSGEAGTTEHHALATAALAEQSAMSARTIAQSGSALTDAIEHISEEAQESRAGVGALRTRTIAGRDHAESLGALVNEIADVLGLIADVAGQTNLLALNATIEAARAGDAGRGFAVVAEEVKGLARQTQHAAGRIESRLAAVRSASDTVLATIQSVDGLVADLDRSAANVAGAVERQRDMTRRIALAIEEVEDGTADAAANMQVLRERAERSRRSAENVATTAERVAGGVETLRGQINRLIADVRAA</sequence>
<dbReference type="InterPro" id="IPR003660">
    <property type="entry name" value="HAMP_dom"/>
</dbReference>
<dbReference type="PANTHER" id="PTHR32089:SF112">
    <property type="entry name" value="LYSOZYME-LIKE PROTEIN-RELATED"/>
    <property type="match status" value="1"/>
</dbReference>
<name>A0A7H0LDT2_9SPHN</name>
<gene>
    <name evidence="7" type="ORF">H3Z74_13585</name>
</gene>
<protein>
    <recommendedName>
        <fullName evidence="9">Methyl-accepting chemotaxis protein</fullName>
    </recommendedName>
</protein>
<feature type="domain" description="Methyl-accepting transducer" evidence="5">
    <location>
        <begin position="330"/>
        <end position="573"/>
    </location>
</feature>
<proteinExistence type="inferred from homology"/>
<evidence type="ECO:0000313" key="7">
    <source>
        <dbReference type="EMBL" id="QNQ07835.1"/>
    </source>
</evidence>
<dbReference type="Gene3D" id="1.10.287.950">
    <property type="entry name" value="Methyl-accepting chemotaxis protein"/>
    <property type="match status" value="1"/>
</dbReference>
<dbReference type="EMBL" id="CP061038">
    <property type="protein sequence ID" value="QNQ07835.1"/>
    <property type="molecule type" value="Genomic_DNA"/>
</dbReference>
<keyword evidence="4" id="KW-0472">Membrane</keyword>
<dbReference type="GO" id="GO:0016020">
    <property type="term" value="C:membrane"/>
    <property type="evidence" value="ECO:0007669"/>
    <property type="project" value="InterPro"/>
</dbReference>
<comment type="similarity">
    <text evidence="2">Belongs to the methyl-accepting chemotaxis (MCP) protein family.</text>
</comment>
<feature type="transmembrane region" description="Helical" evidence="4">
    <location>
        <begin position="207"/>
        <end position="228"/>
    </location>
</feature>
<dbReference type="Proteomes" id="UP000516148">
    <property type="component" value="Chromosome"/>
</dbReference>
<keyword evidence="4" id="KW-0812">Transmembrane</keyword>
<feature type="domain" description="HAMP" evidence="6">
    <location>
        <begin position="233"/>
        <end position="286"/>
    </location>
</feature>
<dbReference type="Pfam" id="PF00015">
    <property type="entry name" value="MCPsignal"/>
    <property type="match status" value="1"/>
</dbReference>
<dbReference type="AlphaFoldDB" id="A0A7H0LDT2"/>
<dbReference type="PROSITE" id="PS50885">
    <property type="entry name" value="HAMP"/>
    <property type="match status" value="1"/>
</dbReference>
<keyword evidence="8" id="KW-1185">Reference proteome</keyword>
<evidence type="ECO:0000256" key="3">
    <source>
        <dbReference type="PROSITE-ProRule" id="PRU00284"/>
    </source>
</evidence>
<accession>A0A7H0LDT2</accession>
<dbReference type="InterPro" id="IPR004089">
    <property type="entry name" value="MCPsignal_dom"/>
</dbReference>
<evidence type="ECO:0000256" key="2">
    <source>
        <dbReference type="ARBA" id="ARBA00029447"/>
    </source>
</evidence>
<dbReference type="Gene3D" id="6.10.340.10">
    <property type="match status" value="1"/>
</dbReference>